<gene>
    <name evidence="2" type="ORF">PV327_003037</name>
</gene>
<evidence type="ECO:0000313" key="3">
    <source>
        <dbReference type="Proteomes" id="UP001168972"/>
    </source>
</evidence>
<comment type="caution">
    <text evidence="2">The sequence shown here is derived from an EMBL/GenBank/DDBJ whole genome shotgun (WGS) entry which is preliminary data.</text>
</comment>
<keyword evidence="1" id="KW-1133">Transmembrane helix</keyword>
<reference evidence="2" key="2">
    <citation type="submission" date="2023-03" db="EMBL/GenBank/DDBJ databases">
        <authorList>
            <person name="Inwood S.N."/>
            <person name="Skelly J.G."/>
            <person name="Guhlin J."/>
            <person name="Harrop T.W.R."/>
            <person name="Goldson S.G."/>
            <person name="Dearden P.K."/>
        </authorList>
    </citation>
    <scope>NUCLEOTIDE SEQUENCE</scope>
    <source>
        <strain evidence="2">Lincoln</strain>
        <tissue evidence="2">Whole body</tissue>
    </source>
</reference>
<dbReference type="Proteomes" id="UP001168972">
    <property type="component" value="Unassembled WGS sequence"/>
</dbReference>
<sequence length="193" mass="22745">MEYELLIDRETGECVDLPIIELELSRRIADVVPVSNAETGEPEINVSPKSQRRRIPFQIPKEIKDELSLKKEKKEKKNNRKYAHLKLDILPLSKGTCFGQMNPVFLFLPAIFYCKWFAAILILFEVIFHGWAHHKNKSLKDYNVYYRSPLNGITSEFCALCQDETRMNRVGKMHQIRLHKFFRQCHYMKRAVS</sequence>
<dbReference type="AlphaFoldDB" id="A0AA39G4Q2"/>
<keyword evidence="1" id="KW-0472">Membrane</keyword>
<keyword evidence="3" id="KW-1185">Reference proteome</keyword>
<organism evidence="2 3">
    <name type="scientific">Microctonus hyperodae</name>
    <name type="common">Parasitoid wasp</name>
    <dbReference type="NCBI Taxonomy" id="165561"/>
    <lineage>
        <taxon>Eukaryota</taxon>
        <taxon>Metazoa</taxon>
        <taxon>Ecdysozoa</taxon>
        <taxon>Arthropoda</taxon>
        <taxon>Hexapoda</taxon>
        <taxon>Insecta</taxon>
        <taxon>Pterygota</taxon>
        <taxon>Neoptera</taxon>
        <taxon>Endopterygota</taxon>
        <taxon>Hymenoptera</taxon>
        <taxon>Apocrita</taxon>
        <taxon>Ichneumonoidea</taxon>
        <taxon>Braconidae</taxon>
        <taxon>Euphorinae</taxon>
        <taxon>Microctonus</taxon>
    </lineage>
</organism>
<protein>
    <submittedName>
        <fullName evidence="2">Uncharacterized protein</fullName>
    </submittedName>
</protein>
<dbReference type="EMBL" id="JAQQBR010000002">
    <property type="protein sequence ID" value="KAK0180679.1"/>
    <property type="molecule type" value="Genomic_DNA"/>
</dbReference>
<proteinExistence type="predicted"/>
<evidence type="ECO:0000313" key="2">
    <source>
        <dbReference type="EMBL" id="KAK0180679.1"/>
    </source>
</evidence>
<reference evidence="2" key="1">
    <citation type="journal article" date="2023" name="bioRxiv">
        <title>Scaffold-level genome assemblies of two parasitoid biocontrol wasps reveal the parthenogenesis mechanism and an associated novel virus.</title>
        <authorList>
            <person name="Inwood S."/>
            <person name="Skelly J."/>
            <person name="Guhlin J."/>
            <person name="Harrop T."/>
            <person name="Goldson S."/>
            <person name="Dearden P."/>
        </authorList>
    </citation>
    <scope>NUCLEOTIDE SEQUENCE</scope>
    <source>
        <strain evidence="2">Lincoln</strain>
        <tissue evidence="2">Whole body</tissue>
    </source>
</reference>
<name>A0AA39G4Q2_MICHY</name>
<evidence type="ECO:0000256" key="1">
    <source>
        <dbReference type="SAM" id="Phobius"/>
    </source>
</evidence>
<feature type="transmembrane region" description="Helical" evidence="1">
    <location>
        <begin position="104"/>
        <end position="128"/>
    </location>
</feature>
<keyword evidence="1" id="KW-0812">Transmembrane</keyword>
<accession>A0AA39G4Q2</accession>